<dbReference type="Gene3D" id="3.40.50.150">
    <property type="entry name" value="Vaccinia Virus protein VP39"/>
    <property type="match status" value="1"/>
</dbReference>
<comment type="caution">
    <text evidence="1">The sequence shown here is derived from an EMBL/GenBank/DDBJ whole genome shotgun (WGS) entry which is preliminary data.</text>
</comment>
<dbReference type="InterPro" id="IPR029063">
    <property type="entry name" value="SAM-dependent_MTases_sf"/>
</dbReference>
<organism evidence="1 2">
    <name type="scientific">Roseococcus suduntuyensis</name>
    <dbReference type="NCBI Taxonomy" id="455361"/>
    <lineage>
        <taxon>Bacteria</taxon>
        <taxon>Pseudomonadati</taxon>
        <taxon>Pseudomonadota</taxon>
        <taxon>Alphaproteobacteria</taxon>
        <taxon>Acetobacterales</taxon>
        <taxon>Roseomonadaceae</taxon>
        <taxon>Roseococcus</taxon>
    </lineage>
</organism>
<keyword evidence="2" id="KW-1185">Reference proteome</keyword>
<gene>
    <name evidence="1" type="ORF">GGQ83_001091</name>
</gene>
<evidence type="ECO:0008006" key="3">
    <source>
        <dbReference type="Google" id="ProtNLM"/>
    </source>
</evidence>
<protein>
    <recommendedName>
        <fullName evidence="3">SAM-dependent methyltransferase</fullName>
    </recommendedName>
</protein>
<dbReference type="Proteomes" id="UP000553193">
    <property type="component" value="Unassembled WGS sequence"/>
</dbReference>
<dbReference type="AlphaFoldDB" id="A0A840ABZ8"/>
<dbReference type="InterPro" id="IPR010342">
    <property type="entry name" value="DUF938"/>
</dbReference>
<evidence type="ECO:0000313" key="2">
    <source>
        <dbReference type="Proteomes" id="UP000553193"/>
    </source>
</evidence>
<dbReference type="PANTHER" id="PTHR20974:SF0">
    <property type="entry name" value="UPF0585 PROTEIN CG18661"/>
    <property type="match status" value="1"/>
</dbReference>
<dbReference type="SUPFAM" id="SSF53335">
    <property type="entry name" value="S-adenosyl-L-methionine-dependent methyltransferases"/>
    <property type="match status" value="1"/>
</dbReference>
<dbReference type="Pfam" id="PF06080">
    <property type="entry name" value="DUF938"/>
    <property type="match status" value="1"/>
</dbReference>
<dbReference type="PANTHER" id="PTHR20974">
    <property type="entry name" value="UPF0585 PROTEIN CG18661"/>
    <property type="match status" value="1"/>
</dbReference>
<dbReference type="EMBL" id="JACIDJ010000001">
    <property type="protein sequence ID" value="MBB3897665.1"/>
    <property type="molecule type" value="Genomic_DNA"/>
</dbReference>
<accession>A0A840ABZ8</accession>
<reference evidence="1 2" key="1">
    <citation type="submission" date="2020-08" db="EMBL/GenBank/DDBJ databases">
        <title>Genomic Encyclopedia of Type Strains, Phase IV (KMG-IV): sequencing the most valuable type-strain genomes for metagenomic binning, comparative biology and taxonomic classification.</title>
        <authorList>
            <person name="Goeker M."/>
        </authorList>
    </citation>
    <scope>NUCLEOTIDE SEQUENCE [LARGE SCALE GENOMIC DNA]</scope>
    <source>
        <strain evidence="1 2">DSM 19979</strain>
    </source>
</reference>
<evidence type="ECO:0000313" key="1">
    <source>
        <dbReference type="EMBL" id="MBB3897665.1"/>
    </source>
</evidence>
<name>A0A840ABZ8_9PROT</name>
<dbReference type="RefSeq" id="WP_184382639.1">
    <property type="nucleotide sequence ID" value="NZ_JACIDJ010000001.1"/>
</dbReference>
<sequence>MTDARLYAPATARNREPIAAALRDMLPASGLVLEIASGSGEHALHLAREFPGLRFQPTDPSAEALASIAAWREAEGPANLLPPNRLDVLEDAPFPPAQAVLCINMIHIAPWAATLGLMRHAAAALPAGAPLILYGPYLRAGVETAPGNSAFDADLRARNPEWGLRALEEVAAAAAPHFAPERVVEMPANNLTVLFRRG</sequence>
<proteinExistence type="predicted"/>